<protein>
    <submittedName>
        <fullName evidence="6">MerR family transcriptional regulator</fullName>
    </submittedName>
</protein>
<dbReference type="InParanoid" id="E8N4L8"/>
<keyword evidence="1" id="KW-0805">Transcription regulation</keyword>
<dbReference type="HOGENOM" id="CLU_045945_3_0_0"/>
<dbReference type="PROSITE" id="PS51332">
    <property type="entry name" value="B12_BINDING"/>
    <property type="match status" value="1"/>
</dbReference>
<dbReference type="eggNOG" id="COG0789">
    <property type="taxonomic scope" value="Bacteria"/>
</dbReference>
<evidence type="ECO:0000256" key="1">
    <source>
        <dbReference type="ARBA" id="ARBA00023015"/>
    </source>
</evidence>
<keyword evidence="7" id="KW-1185">Reference proteome</keyword>
<dbReference type="InterPro" id="IPR036724">
    <property type="entry name" value="Cobalamin-bd_sf"/>
</dbReference>
<evidence type="ECO:0000256" key="3">
    <source>
        <dbReference type="ARBA" id="ARBA00023163"/>
    </source>
</evidence>
<dbReference type="PROSITE" id="PS50937">
    <property type="entry name" value="HTH_MERR_2"/>
    <property type="match status" value="1"/>
</dbReference>
<keyword evidence="2" id="KW-0238">DNA-binding</keyword>
<dbReference type="Gene3D" id="3.40.50.280">
    <property type="entry name" value="Cobalamin-binding domain"/>
    <property type="match status" value="1"/>
</dbReference>
<dbReference type="GO" id="GO:0003677">
    <property type="term" value="F:DNA binding"/>
    <property type="evidence" value="ECO:0007669"/>
    <property type="project" value="UniProtKB-KW"/>
</dbReference>
<evidence type="ECO:0000313" key="6">
    <source>
        <dbReference type="EMBL" id="BAJ63382.1"/>
    </source>
</evidence>
<dbReference type="eggNOG" id="COG5012">
    <property type="taxonomic scope" value="Bacteria"/>
</dbReference>
<dbReference type="InterPro" id="IPR009061">
    <property type="entry name" value="DNA-bd_dom_put_sf"/>
</dbReference>
<evidence type="ECO:0000256" key="2">
    <source>
        <dbReference type="ARBA" id="ARBA00023125"/>
    </source>
</evidence>
<reference evidence="6 7" key="1">
    <citation type="submission" date="2010-12" db="EMBL/GenBank/DDBJ databases">
        <title>Whole genome sequence of Anaerolinea thermophila UNI-1.</title>
        <authorList>
            <person name="Narita-Yamada S."/>
            <person name="Kishi E."/>
            <person name="Watanabe Y."/>
            <person name="Takasaki K."/>
            <person name="Ankai A."/>
            <person name="Oguchi A."/>
            <person name="Fukui S."/>
            <person name="Takahashi M."/>
            <person name="Yashiro I."/>
            <person name="Hosoyama A."/>
            <person name="Sekiguchi Y."/>
            <person name="Hanada S."/>
            <person name="Fujita N."/>
        </authorList>
    </citation>
    <scope>NUCLEOTIDE SEQUENCE [LARGE SCALE GENOMIC DNA]</scope>
    <source>
        <strain evidence="7">DSM 14523 / JCM 11388 / NBRC 100420 / UNI-1</strain>
    </source>
</reference>
<dbReference type="InterPro" id="IPR047057">
    <property type="entry name" value="MerR_fam"/>
</dbReference>
<dbReference type="PANTHER" id="PTHR30204">
    <property type="entry name" value="REDOX-CYCLING DRUG-SENSING TRANSCRIPTIONAL ACTIVATOR SOXR"/>
    <property type="match status" value="1"/>
</dbReference>
<dbReference type="Pfam" id="PF02607">
    <property type="entry name" value="B12-binding_2"/>
    <property type="match status" value="1"/>
</dbReference>
<dbReference type="Pfam" id="PF13411">
    <property type="entry name" value="MerR_1"/>
    <property type="match status" value="1"/>
</dbReference>
<feature type="domain" description="HTH merR-type" evidence="4">
    <location>
        <begin position="16"/>
        <end position="85"/>
    </location>
</feature>
<dbReference type="Proteomes" id="UP000008922">
    <property type="component" value="Chromosome"/>
</dbReference>
<dbReference type="KEGG" id="atm:ANT_13500"/>
<dbReference type="Gene3D" id="1.10.1240.10">
    <property type="entry name" value="Methionine synthase domain"/>
    <property type="match status" value="1"/>
</dbReference>
<evidence type="ECO:0000259" key="4">
    <source>
        <dbReference type="PROSITE" id="PS50937"/>
    </source>
</evidence>
<feature type="domain" description="B12-binding" evidence="5">
    <location>
        <begin position="198"/>
        <end position="327"/>
    </location>
</feature>
<dbReference type="InterPro" id="IPR003759">
    <property type="entry name" value="Cbl-bd_cap"/>
</dbReference>
<dbReference type="AlphaFoldDB" id="E8N4L8"/>
<dbReference type="CDD" id="cd01104">
    <property type="entry name" value="HTH_MlrA-CarA"/>
    <property type="match status" value="1"/>
</dbReference>
<evidence type="ECO:0000259" key="5">
    <source>
        <dbReference type="PROSITE" id="PS51332"/>
    </source>
</evidence>
<proteinExistence type="predicted"/>
<evidence type="ECO:0000313" key="7">
    <source>
        <dbReference type="Proteomes" id="UP000008922"/>
    </source>
</evidence>
<dbReference type="InterPro" id="IPR006158">
    <property type="entry name" value="Cobalamin-bd"/>
</dbReference>
<accession>E8N4L8</accession>
<dbReference type="GO" id="GO:0046872">
    <property type="term" value="F:metal ion binding"/>
    <property type="evidence" value="ECO:0007669"/>
    <property type="project" value="InterPro"/>
</dbReference>
<gene>
    <name evidence="6" type="ordered locus">ANT_13500</name>
</gene>
<dbReference type="RefSeq" id="WP_013559769.1">
    <property type="nucleotide sequence ID" value="NC_014960.1"/>
</dbReference>
<dbReference type="SMART" id="SM00422">
    <property type="entry name" value="HTH_MERR"/>
    <property type="match status" value="1"/>
</dbReference>
<sequence>MNNENHHAHNRNDLPVYNIKAISQLVGLLPVTIRAWERRYGLPTPRRGQQGYRLYSEYDLKTLRWLKAQIDAGMNISRAVEYLNELRKNGQDPAISPSPATFSIPSLITTPEVSNLRLEFLDKLLAFNELQATEVLRRAFSLYSVDQVLTEIITPVLVEIGERWHRGELSIPVEHFATQFVMQHLMSMMTVTSQPTRPKKIFAACAPGEMHQIGILMLVVMLRWRGWEVIYFGADLKLDRLEETLNSIQPELIMFTANNLQNALHLTELPSILHKVKGKKPLVVLGGQAFQSNRLPENVAAIYLTGMRPSEIVSRIEALLLSDEKIEKS</sequence>
<dbReference type="Pfam" id="PF02310">
    <property type="entry name" value="B12-binding"/>
    <property type="match status" value="1"/>
</dbReference>
<dbReference type="STRING" id="926569.ANT_13500"/>
<dbReference type="GO" id="GO:0031419">
    <property type="term" value="F:cobalamin binding"/>
    <property type="evidence" value="ECO:0007669"/>
    <property type="project" value="InterPro"/>
</dbReference>
<dbReference type="PANTHER" id="PTHR30204:SF67">
    <property type="entry name" value="HTH-TYPE TRANSCRIPTIONAL REGULATOR MLRA-RELATED"/>
    <property type="match status" value="1"/>
</dbReference>
<dbReference type="OrthoDB" id="9800334at2"/>
<dbReference type="CDD" id="cd02065">
    <property type="entry name" value="B12-binding_like"/>
    <property type="match status" value="1"/>
</dbReference>
<keyword evidence="3" id="KW-0804">Transcription</keyword>
<dbReference type="SUPFAM" id="SSF46955">
    <property type="entry name" value="Putative DNA-binding domain"/>
    <property type="match status" value="1"/>
</dbReference>
<name>E8N4L8_ANATU</name>
<organism evidence="6 7">
    <name type="scientific">Anaerolinea thermophila (strain DSM 14523 / JCM 11388 / NBRC 100420 / UNI-1)</name>
    <dbReference type="NCBI Taxonomy" id="926569"/>
    <lineage>
        <taxon>Bacteria</taxon>
        <taxon>Bacillati</taxon>
        <taxon>Chloroflexota</taxon>
        <taxon>Anaerolineae</taxon>
        <taxon>Anaerolineales</taxon>
        <taxon>Anaerolineaceae</taxon>
        <taxon>Anaerolinea</taxon>
    </lineage>
</organism>
<dbReference type="SUPFAM" id="SSF52242">
    <property type="entry name" value="Cobalamin (vitamin B12)-binding domain"/>
    <property type="match status" value="1"/>
</dbReference>
<dbReference type="InterPro" id="IPR000551">
    <property type="entry name" value="MerR-type_HTH_dom"/>
</dbReference>
<dbReference type="EMBL" id="AP012029">
    <property type="protein sequence ID" value="BAJ63382.1"/>
    <property type="molecule type" value="Genomic_DNA"/>
</dbReference>
<dbReference type="GO" id="GO:0003700">
    <property type="term" value="F:DNA-binding transcription factor activity"/>
    <property type="evidence" value="ECO:0007669"/>
    <property type="project" value="InterPro"/>
</dbReference>
<dbReference type="Gene3D" id="1.10.1660.10">
    <property type="match status" value="1"/>
</dbReference>
<dbReference type="InterPro" id="IPR036594">
    <property type="entry name" value="Meth_synthase_dom"/>
</dbReference>